<dbReference type="AlphaFoldDB" id="A0A2P5EQE4"/>
<reference evidence="2" key="1">
    <citation type="submission" date="2016-06" db="EMBL/GenBank/DDBJ databases">
        <title>Parallel loss of symbiosis genes in relatives of nitrogen-fixing non-legume Parasponia.</title>
        <authorList>
            <person name="Van Velzen R."/>
            <person name="Holmer R."/>
            <person name="Bu F."/>
            <person name="Rutten L."/>
            <person name="Van Zeijl A."/>
            <person name="Liu W."/>
            <person name="Santuari L."/>
            <person name="Cao Q."/>
            <person name="Sharma T."/>
            <person name="Shen D."/>
            <person name="Roswanjaya Y."/>
            <person name="Wardhani T."/>
            <person name="Kalhor M.S."/>
            <person name="Jansen J."/>
            <person name="Van den Hoogen J."/>
            <person name="Gungor B."/>
            <person name="Hartog M."/>
            <person name="Hontelez J."/>
            <person name="Verver J."/>
            <person name="Yang W.-C."/>
            <person name="Schijlen E."/>
            <person name="Repin R."/>
            <person name="Schilthuizen M."/>
            <person name="Schranz E."/>
            <person name="Heidstra R."/>
            <person name="Miyata K."/>
            <person name="Fedorova E."/>
            <person name="Kohlen W."/>
            <person name="Bisseling T."/>
            <person name="Smit S."/>
            <person name="Geurts R."/>
        </authorList>
    </citation>
    <scope>NUCLEOTIDE SEQUENCE [LARGE SCALE GENOMIC DNA]</scope>
    <source>
        <strain evidence="2">cv. RG33-2</strain>
    </source>
</reference>
<dbReference type="EMBL" id="JXTC01000113">
    <property type="protein sequence ID" value="PON87767.1"/>
    <property type="molecule type" value="Genomic_DNA"/>
</dbReference>
<accession>A0A2P5EQE4</accession>
<sequence length="58" mass="6577">MKLKTSIQVHEKILLSFNNEATVAASLWSHDLLLEEITAWMINIAQLVRNSKSILGKK</sequence>
<organism evidence="1 2">
    <name type="scientific">Trema orientale</name>
    <name type="common">Charcoal tree</name>
    <name type="synonym">Celtis orientalis</name>
    <dbReference type="NCBI Taxonomy" id="63057"/>
    <lineage>
        <taxon>Eukaryota</taxon>
        <taxon>Viridiplantae</taxon>
        <taxon>Streptophyta</taxon>
        <taxon>Embryophyta</taxon>
        <taxon>Tracheophyta</taxon>
        <taxon>Spermatophyta</taxon>
        <taxon>Magnoliopsida</taxon>
        <taxon>eudicotyledons</taxon>
        <taxon>Gunneridae</taxon>
        <taxon>Pentapetalae</taxon>
        <taxon>rosids</taxon>
        <taxon>fabids</taxon>
        <taxon>Rosales</taxon>
        <taxon>Cannabaceae</taxon>
        <taxon>Trema</taxon>
    </lineage>
</organism>
<dbReference type="OrthoDB" id="10332151at2759"/>
<name>A0A2P5EQE4_TREOI</name>
<protein>
    <submittedName>
        <fullName evidence="1">Uncharacterized protein</fullName>
    </submittedName>
</protein>
<keyword evidence="2" id="KW-1185">Reference proteome</keyword>
<dbReference type="InParanoid" id="A0A2P5EQE4"/>
<proteinExistence type="predicted"/>
<evidence type="ECO:0000313" key="2">
    <source>
        <dbReference type="Proteomes" id="UP000237000"/>
    </source>
</evidence>
<gene>
    <name evidence="1" type="ORF">TorRG33x02_164620</name>
</gene>
<evidence type="ECO:0000313" key="1">
    <source>
        <dbReference type="EMBL" id="PON87767.1"/>
    </source>
</evidence>
<dbReference type="Proteomes" id="UP000237000">
    <property type="component" value="Unassembled WGS sequence"/>
</dbReference>
<comment type="caution">
    <text evidence="1">The sequence shown here is derived from an EMBL/GenBank/DDBJ whole genome shotgun (WGS) entry which is preliminary data.</text>
</comment>